<evidence type="ECO:0000313" key="3">
    <source>
        <dbReference type="Proteomes" id="UP000299102"/>
    </source>
</evidence>
<accession>A0A4C1SVC5</accession>
<name>A0A4C1SVC5_EUMVA</name>
<organism evidence="2 3">
    <name type="scientific">Eumeta variegata</name>
    <name type="common">Bagworm moth</name>
    <name type="synonym">Eumeta japonica</name>
    <dbReference type="NCBI Taxonomy" id="151549"/>
    <lineage>
        <taxon>Eukaryota</taxon>
        <taxon>Metazoa</taxon>
        <taxon>Ecdysozoa</taxon>
        <taxon>Arthropoda</taxon>
        <taxon>Hexapoda</taxon>
        <taxon>Insecta</taxon>
        <taxon>Pterygota</taxon>
        <taxon>Neoptera</taxon>
        <taxon>Endopterygota</taxon>
        <taxon>Lepidoptera</taxon>
        <taxon>Glossata</taxon>
        <taxon>Ditrysia</taxon>
        <taxon>Tineoidea</taxon>
        <taxon>Psychidae</taxon>
        <taxon>Oiketicinae</taxon>
        <taxon>Eumeta</taxon>
    </lineage>
</organism>
<proteinExistence type="predicted"/>
<dbReference type="Proteomes" id="UP000299102">
    <property type="component" value="Unassembled WGS sequence"/>
</dbReference>
<comment type="caution">
    <text evidence="2">The sequence shown here is derived from an EMBL/GenBank/DDBJ whole genome shotgun (WGS) entry which is preliminary data.</text>
</comment>
<dbReference type="EMBL" id="BGZK01003958">
    <property type="protein sequence ID" value="GBP05865.1"/>
    <property type="molecule type" value="Genomic_DNA"/>
</dbReference>
<reference evidence="2 3" key="1">
    <citation type="journal article" date="2019" name="Commun. Biol.">
        <title>The bagworm genome reveals a unique fibroin gene that provides high tensile strength.</title>
        <authorList>
            <person name="Kono N."/>
            <person name="Nakamura H."/>
            <person name="Ohtoshi R."/>
            <person name="Tomita M."/>
            <person name="Numata K."/>
            <person name="Arakawa K."/>
        </authorList>
    </citation>
    <scope>NUCLEOTIDE SEQUENCE [LARGE SCALE GENOMIC DNA]</scope>
</reference>
<sequence>VRLDRWAAVETERRITAQVGPIKILSLCDIPKKLEVEMKEKDEAKKRRQESQREMESPSRLEKTEDISFSFSLWQLLQKSLHDVLLWKDHPFHSRSLAGMLLQVSIYTYLFHLSQPGSQEYIRID</sequence>
<dbReference type="AlphaFoldDB" id="A0A4C1SVC5"/>
<feature type="non-terminal residue" evidence="2">
    <location>
        <position position="1"/>
    </location>
</feature>
<evidence type="ECO:0000313" key="2">
    <source>
        <dbReference type="EMBL" id="GBP05865.1"/>
    </source>
</evidence>
<feature type="region of interest" description="Disordered" evidence="1">
    <location>
        <begin position="40"/>
        <end position="63"/>
    </location>
</feature>
<evidence type="ECO:0000256" key="1">
    <source>
        <dbReference type="SAM" id="MobiDB-lite"/>
    </source>
</evidence>
<keyword evidence="3" id="KW-1185">Reference proteome</keyword>
<protein>
    <submittedName>
        <fullName evidence="2">Uncharacterized protein</fullName>
    </submittedName>
</protein>
<gene>
    <name evidence="2" type="ORF">EVAR_101090_1</name>
</gene>